<dbReference type="RefSeq" id="XP_034096115.1">
    <property type="nucleotide sequence ID" value="XM_034240224.1"/>
</dbReference>
<reference evidence="5 6" key="1">
    <citation type="submission" date="2025-04" db="UniProtKB">
        <authorList>
            <consortium name="RefSeq"/>
        </authorList>
    </citation>
    <scope>IDENTIFICATION</scope>
</reference>
<dbReference type="OrthoDB" id="10044445at2759"/>
<feature type="domain" description="C2H2-type" evidence="3">
    <location>
        <begin position="2"/>
        <end position="32"/>
    </location>
</feature>
<dbReference type="SMART" id="SM00355">
    <property type="entry name" value="ZnF_C2H2"/>
    <property type="match status" value="4"/>
</dbReference>
<sequence>MWRCKECSESLSGRYELLKHFRLQHRHRQRYPCPHTNCPCTFKTWNALHIHLNRAHPKQNSQEQLELSIFSCHLCTSSDLPTERDYFVHIGTHFKSHETVPCMFVGCSFETNIYATFHSHKNRKHKPHTLKDFKPGVVRTTLVAQESSDNPVEYAHNQDDSAVEVHSACSSSDVDVTQNSSKVIEKNFAASLLKLEHFAHVPGTKIDEFLEELHYLSSATLPLSIDILEGVFQKHSPTTDKSVITEVATALCASNPLLKAIGKGGPLRTSYLRNQYYKDSFNVVEPIEYILDAKEKRSFQYVPVLKSLQQLFQRKDVVDKVVENHRVQQSNRGTGEQQTYKSSQDGSHFKENGFLSGDDLRILLTIYIDDFEICNPLGTSRKKHKLCGIYWTLSNLPPGSHSSLSSIYLAVLCKTDDVKKYGYDRVLHPLLQDMITLEQVGVFIPLLGRCLKGTIQVVAADNLGAHSIAGFNESFSGGYICRFCTATSTDIQTKEVKSGAFSLRTKELHDSHVKSAQENGASCFGVKRHCSITQSLDHFSIHTGYPPDIMHDIFEGLVPVELARCLALLISKKYFNLETLNKSILQFPYKWADKTNRPHVIPHTFSKRKTIGGNAHENWALLRLLPFIIGHLVPEGEIAWQILLDLKDIAELVVAPRQTDESIAYLEGKISEHRQKYQELFPDVRLLPKHHYLEHYPQLIRMFGPLVGLWTMRFEAKHSFF</sequence>
<dbReference type="PROSITE" id="PS00028">
    <property type="entry name" value="ZINC_FINGER_C2H2_1"/>
    <property type="match status" value="2"/>
</dbReference>
<evidence type="ECO:0000313" key="5">
    <source>
        <dbReference type="RefSeq" id="XP_034096114.1"/>
    </source>
</evidence>
<evidence type="ECO:0000313" key="6">
    <source>
        <dbReference type="RefSeq" id="XP_034096115.1"/>
    </source>
</evidence>
<evidence type="ECO:0000259" key="3">
    <source>
        <dbReference type="PROSITE" id="PS50157"/>
    </source>
</evidence>
<feature type="region of interest" description="Disordered" evidence="2">
    <location>
        <begin position="328"/>
        <end position="347"/>
    </location>
</feature>
<dbReference type="Proteomes" id="UP000515161">
    <property type="component" value="Unplaced"/>
</dbReference>
<accession>A0A6P8VY82</accession>
<dbReference type="GeneID" id="117562389"/>
<dbReference type="PANTHER" id="PTHR31912:SF34">
    <property type="entry name" value="NOTOCHORD-RELATED PROTEIN"/>
    <property type="match status" value="1"/>
</dbReference>
<gene>
    <name evidence="5 6" type="primary">LOC117562389</name>
</gene>
<keyword evidence="1" id="KW-0863">Zinc-finger</keyword>
<dbReference type="Gene3D" id="3.30.160.60">
    <property type="entry name" value="Classic Zinc Finger"/>
    <property type="match status" value="1"/>
</dbReference>
<evidence type="ECO:0000313" key="4">
    <source>
        <dbReference type="Proteomes" id="UP000515161"/>
    </source>
</evidence>
<protein>
    <submittedName>
        <fullName evidence="5 6">Uncharacterized protein LOC117562389 isoform X1</fullName>
    </submittedName>
</protein>
<keyword evidence="1" id="KW-0479">Metal-binding</keyword>
<dbReference type="KEGG" id="gacu:117562389"/>
<dbReference type="PANTHER" id="PTHR31912">
    <property type="entry name" value="IP13529P"/>
    <property type="match status" value="1"/>
</dbReference>
<keyword evidence="1" id="KW-0862">Zinc</keyword>
<feature type="compositionally biased region" description="Polar residues" evidence="2">
    <location>
        <begin position="328"/>
        <end position="346"/>
    </location>
</feature>
<dbReference type="GO" id="GO:0008270">
    <property type="term" value="F:zinc ion binding"/>
    <property type="evidence" value="ECO:0007669"/>
    <property type="project" value="UniProtKB-KW"/>
</dbReference>
<name>A0A6P8VY82_GYMAC</name>
<proteinExistence type="predicted"/>
<dbReference type="PROSITE" id="PS50157">
    <property type="entry name" value="ZINC_FINGER_C2H2_2"/>
    <property type="match status" value="1"/>
</dbReference>
<evidence type="ECO:0000256" key="2">
    <source>
        <dbReference type="SAM" id="MobiDB-lite"/>
    </source>
</evidence>
<dbReference type="AlphaFoldDB" id="A0A6P8VY82"/>
<keyword evidence="4" id="KW-1185">Reference proteome</keyword>
<dbReference type="InterPro" id="IPR013087">
    <property type="entry name" value="Znf_C2H2_type"/>
</dbReference>
<evidence type="ECO:0000256" key="1">
    <source>
        <dbReference type="PROSITE-ProRule" id="PRU00042"/>
    </source>
</evidence>
<organism evidence="4 5">
    <name type="scientific">Gymnodraco acuticeps</name>
    <name type="common">Antarctic dragonfish</name>
    <dbReference type="NCBI Taxonomy" id="8218"/>
    <lineage>
        <taxon>Eukaryota</taxon>
        <taxon>Metazoa</taxon>
        <taxon>Chordata</taxon>
        <taxon>Craniata</taxon>
        <taxon>Vertebrata</taxon>
        <taxon>Euteleostomi</taxon>
        <taxon>Actinopterygii</taxon>
        <taxon>Neopterygii</taxon>
        <taxon>Teleostei</taxon>
        <taxon>Neoteleostei</taxon>
        <taxon>Acanthomorphata</taxon>
        <taxon>Eupercaria</taxon>
        <taxon>Perciformes</taxon>
        <taxon>Notothenioidei</taxon>
        <taxon>Bathydraconidae</taxon>
        <taxon>Gymnodraco</taxon>
    </lineage>
</organism>
<dbReference type="RefSeq" id="XP_034096114.1">
    <property type="nucleotide sequence ID" value="XM_034240223.1"/>
</dbReference>